<evidence type="ECO:0000256" key="2">
    <source>
        <dbReference type="ARBA" id="ARBA00023125"/>
    </source>
</evidence>
<protein>
    <recommendedName>
        <fullName evidence="8">Zn(2)-C6 fungal-type domain-containing protein</fullName>
    </recommendedName>
</protein>
<keyword evidence="2" id="KW-0238">DNA-binding</keyword>
<dbReference type="GO" id="GO:0000981">
    <property type="term" value="F:DNA-binding transcription factor activity, RNA polymerase II-specific"/>
    <property type="evidence" value="ECO:0007669"/>
    <property type="project" value="InterPro"/>
</dbReference>
<evidence type="ECO:0000313" key="6">
    <source>
        <dbReference type="EMBL" id="QKX53457.1"/>
    </source>
</evidence>
<accession>A0A7H8QHL2</accession>
<dbReference type="GeneID" id="55988049"/>
<proteinExistence type="predicted"/>
<evidence type="ECO:0008006" key="8">
    <source>
        <dbReference type="Google" id="ProtNLM"/>
    </source>
</evidence>
<evidence type="ECO:0000256" key="5">
    <source>
        <dbReference type="SAM" id="MobiDB-lite"/>
    </source>
</evidence>
<gene>
    <name evidence="6" type="ORF">TRUGW13939_00536</name>
</gene>
<name>A0A7H8QHL2_TALRU</name>
<reference evidence="7" key="1">
    <citation type="submission" date="2020-06" db="EMBL/GenBank/DDBJ databases">
        <title>A chromosome-scale genome assembly of Talaromyces rugulosus W13939.</title>
        <authorList>
            <person name="Wang B."/>
            <person name="Guo L."/>
            <person name="Ye K."/>
            <person name="Wang L."/>
        </authorList>
    </citation>
    <scope>NUCLEOTIDE SEQUENCE [LARGE SCALE GENOMIC DNA]</scope>
    <source>
        <strain evidence="7">W13939</strain>
    </source>
</reference>
<keyword evidence="1" id="KW-0805">Transcription regulation</keyword>
<dbReference type="AlphaFoldDB" id="A0A7H8QHL2"/>
<keyword evidence="7" id="KW-1185">Reference proteome</keyword>
<dbReference type="EMBL" id="CP055898">
    <property type="protein sequence ID" value="QKX53457.1"/>
    <property type="molecule type" value="Genomic_DNA"/>
</dbReference>
<dbReference type="KEGG" id="trg:TRUGW13939_00536"/>
<sequence>MRVKDLPNNDIYIHRCFALQIQLTEPQKTWQAQLAEKKSECLASQLLAIPAGHENKRPTCGQCLEYHRQCAWPEQLKRGPAKGYIEALEGRLYETENVLLKLLSRLSQAQLSSMLSENELETGERNQNQPDTHDSGSLSRQREVEYWKVNPLNSVDNIRRWEQECLDIRNKPDADNNNDAENNTTSTRRPRRTKSTTITSHDGAVGLATNTKSPIGQDYLRDRFQEQQQTGPSRRHSEVGGDSQNNTETPPQLITTASPFDASIAENFGPVHHTKEYTSTARTPQLSAWEEAPSISFQKQFLW</sequence>
<dbReference type="GO" id="GO:0008270">
    <property type="term" value="F:zinc ion binding"/>
    <property type="evidence" value="ECO:0007669"/>
    <property type="project" value="InterPro"/>
</dbReference>
<evidence type="ECO:0000256" key="3">
    <source>
        <dbReference type="ARBA" id="ARBA00023163"/>
    </source>
</evidence>
<organism evidence="6 7">
    <name type="scientific">Talaromyces rugulosus</name>
    <name type="common">Penicillium rugulosum</name>
    <dbReference type="NCBI Taxonomy" id="121627"/>
    <lineage>
        <taxon>Eukaryota</taxon>
        <taxon>Fungi</taxon>
        <taxon>Dikarya</taxon>
        <taxon>Ascomycota</taxon>
        <taxon>Pezizomycotina</taxon>
        <taxon>Eurotiomycetes</taxon>
        <taxon>Eurotiomycetidae</taxon>
        <taxon>Eurotiales</taxon>
        <taxon>Trichocomaceae</taxon>
        <taxon>Talaromyces</taxon>
        <taxon>Talaromyces sect. Islandici</taxon>
    </lineage>
</organism>
<evidence type="ECO:0000256" key="4">
    <source>
        <dbReference type="ARBA" id="ARBA00023242"/>
    </source>
</evidence>
<dbReference type="InterPro" id="IPR036864">
    <property type="entry name" value="Zn2-C6_fun-type_DNA-bd_sf"/>
</dbReference>
<feature type="compositionally biased region" description="Low complexity" evidence="5">
    <location>
        <begin position="175"/>
        <end position="187"/>
    </location>
</feature>
<keyword evidence="4" id="KW-0539">Nucleus</keyword>
<keyword evidence="3" id="KW-0804">Transcription</keyword>
<feature type="compositionally biased region" description="Polar residues" evidence="5">
    <location>
        <begin position="125"/>
        <end position="139"/>
    </location>
</feature>
<feature type="compositionally biased region" description="Polar residues" evidence="5">
    <location>
        <begin position="242"/>
        <end position="254"/>
    </location>
</feature>
<dbReference type="GO" id="GO:0003677">
    <property type="term" value="F:DNA binding"/>
    <property type="evidence" value="ECO:0007669"/>
    <property type="project" value="UniProtKB-KW"/>
</dbReference>
<evidence type="ECO:0000256" key="1">
    <source>
        <dbReference type="ARBA" id="ARBA00023015"/>
    </source>
</evidence>
<evidence type="ECO:0000313" key="7">
    <source>
        <dbReference type="Proteomes" id="UP000509510"/>
    </source>
</evidence>
<dbReference type="RefSeq" id="XP_035339636.1">
    <property type="nucleotide sequence ID" value="XM_035483743.1"/>
</dbReference>
<dbReference type="OrthoDB" id="10261408at2759"/>
<feature type="region of interest" description="Disordered" evidence="5">
    <location>
        <begin position="114"/>
        <end position="142"/>
    </location>
</feature>
<feature type="region of interest" description="Disordered" evidence="5">
    <location>
        <begin position="169"/>
        <end position="254"/>
    </location>
</feature>
<dbReference type="Proteomes" id="UP000509510">
    <property type="component" value="Chromosome I"/>
</dbReference>
<dbReference type="Gene3D" id="4.10.240.10">
    <property type="entry name" value="Zn(2)-C6 fungal-type DNA-binding domain"/>
    <property type="match status" value="1"/>
</dbReference>